<keyword evidence="2" id="KW-0521">NADP</keyword>
<dbReference type="RefSeq" id="WP_134119375.1">
    <property type="nucleotide sequence ID" value="NZ_SODF01000001.1"/>
</dbReference>
<dbReference type="GO" id="GO:0016491">
    <property type="term" value="F:oxidoreductase activity"/>
    <property type="evidence" value="ECO:0007669"/>
    <property type="project" value="UniProtKB-KW"/>
</dbReference>
<dbReference type="InterPro" id="IPR036291">
    <property type="entry name" value="NAD(P)-bd_dom_sf"/>
</dbReference>
<dbReference type="PRINTS" id="PR00081">
    <property type="entry name" value="GDHRDH"/>
</dbReference>
<proteinExistence type="inferred from homology"/>
<evidence type="ECO:0000256" key="2">
    <source>
        <dbReference type="ARBA" id="ARBA00022857"/>
    </source>
</evidence>
<evidence type="ECO:0000256" key="4">
    <source>
        <dbReference type="RuleBase" id="RU000363"/>
    </source>
</evidence>
<name>A0A4R8A777_9ACTN</name>
<dbReference type="InterPro" id="IPR002347">
    <property type="entry name" value="SDR_fam"/>
</dbReference>
<evidence type="ECO:0000256" key="1">
    <source>
        <dbReference type="ARBA" id="ARBA00006484"/>
    </source>
</evidence>
<reference evidence="5 6" key="1">
    <citation type="submission" date="2019-03" db="EMBL/GenBank/DDBJ databases">
        <title>Genomic Encyclopedia of Type Strains, Phase III (KMG-III): the genomes of soil and plant-associated and newly described type strains.</title>
        <authorList>
            <person name="Whitman W."/>
        </authorList>
    </citation>
    <scope>NUCLEOTIDE SEQUENCE [LARGE SCALE GENOMIC DNA]</scope>
    <source>
        <strain evidence="5 6">VKM Ac-2570</strain>
    </source>
</reference>
<protein>
    <submittedName>
        <fullName evidence="5">NADP-dependent 3-hydroxy acid dehydrogenase YdfG</fullName>
    </submittedName>
</protein>
<comment type="caution">
    <text evidence="5">The sequence shown here is derived from an EMBL/GenBank/DDBJ whole genome shotgun (WGS) entry which is preliminary data.</text>
</comment>
<organism evidence="5 6">
    <name type="scientific">Kribbella kalugense</name>
    <dbReference type="NCBI Taxonomy" id="2512221"/>
    <lineage>
        <taxon>Bacteria</taxon>
        <taxon>Bacillati</taxon>
        <taxon>Actinomycetota</taxon>
        <taxon>Actinomycetes</taxon>
        <taxon>Propionibacteriales</taxon>
        <taxon>Kribbellaceae</taxon>
        <taxon>Kribbella</taxon>
    </lineage>
</organism>
<keyword evidence="3" id="KW-0560">Oxidoreductase</keyword>
<sequence length="246" mass="25751">MTEPQKNIILITGANKGIGFATARAFAQAGHTVLLGARDTCRGTAAAATLAADGLDVRFVRLDVTDADTITAAVELIETSCGRLDLLINNAGISRDRPHAPVGLPTDRLRETYETNVFGVVSVINTMLPLLRNSASGRIANVSSSLGSIASLSNPDAPIWQYANLLAYNSSKTALNAITLIYAQSLRSEGIAVNAIDPGYVATDLNGNAGHMSADDAGESVARELTKLDASVTGAFLTLNGETHLW</sequence>
<comment type="similarity">
    <text evidence="1 4">Belongs to the short-chain dehydrogenases/reductases (SDR) family.</text>
</comment>
<dbReference type="PANTHER" id="PTHR43490:SF99">
    <property type="entry name" value="SHORT-CHAIN DEHYDROGENASE_REDUCTASE"/>
    <property type="match status" value="1"/>
</dbReference>
<evidence type="ECO:0000313" key="6">
    <source>
        <dbReference type="Proteomes" id="UP000295447"/>
    </source>
</evidence>
<dbReference type="SUPFAM" id="SSF51735">
    <property type="entry name" value="NAD(P)-binding Rossmann-fold domains"/>
    <property type="match status" value="1"/>
</dbReference>
<dbReference type="Pfam" id="PF00106">
    <property type="entry name" value="adh_short"/>
    <property type="match status" value="1"/>
</dbReference>
<accession>A0A4R8A777</accession>
<dbReference type="Gene3D" id="3.40.50.720">
    <property type="entry name" value="NAD(P)-binding Rossmann-like Domain"/>
    <property type="match status" value="1"/>
</dbReference>
<keyword evidence="6" id="KW-1185">Reference proteome</keyword>
<gene>
    <name evidence="5" type="ORF">EV650_3047</name>
</gene>
<dbReference type="InterPro" id="IPR020904">
    <property type="entry name" value="Sc_DH/Rdtase_CS"/>
</dbReference>
<dbReference type="EMBL" id="SODF01000001">
    <property type="protein sequence ID" value="TDW24180.1"/>
    <property type="molecule type" value="Genomic_DNA"/>
</dbReference>
<dbReference type="OrthoDB" id="9781117at2"/>
<dbReference type="PRINTS" id="PR00080">
    <property type="entry name" value="SDRFAMILY"/>
</dbReference>
<evidence type="ECO:0000256" key="3">
    <source>
        <dbReference type="ARBA" id="ARBA00023002"/>
    </source>
</evidence>
<dbReference type="AlphaFoldDB" id="A0A4R8A777"/>
<dbReference type="PANTHER" id="PTHR43490">
    <property type="entry name" value="(+)-NEOMENTHOL DEHYDROGENASE"/>
    <property type="match status" value="1"/>
</dbReference>
<dbReference type="Proteomes" id="UP000295447">
    <property type="component" value="Unassembled WGS sequence"/>
</dbReference>
<evidence type="ECO:0000313" key="5">
    <source>
        <dbReference type="EMBL" id="TDW24180.1"/>
    </source>
</evidence>
<dbReference type="PROSITE" id="PS00061">
    <property type="entry name" value="ADH_SHORT"/>
    <property type="match status" value="1"/>
</dbReference>